<comment type="similarity">
    <text evidence="2">Belongs to the gamma-BBH/TMLD family.</text>
</comment>
<evidence type="ECO:0000256" key="2">
    <source>
        <dbReference type="ARBA" id="ARBA00008654"/>
    </source>
</evidence>
<keyword evidence="10" id="KW-1185">Reference proteome</keyword>
<name>A0A4P9XQF9_9FUNG</name>
<dbReference type="InterPro" id="IPR050411">
    <property type="entry name" value="AlphaKG_dependent_hydroxylases"/>
</dbReference>
<organism evidence="9 10">
    <name type="scientific">Thamnocephalis sphaerospora</name>
    <dbReference type="NCBI Taxonomy" id="78915"/>
    <lineage>
        <taxon>Eukaryota</taxon>
        <taxon>Fungi</taxon>
        <taxon>Fungi incertae sedis</taxon>
        <taxon>Zoopagomycota</taxon>
        <taxon>Zoopagomycotina</taxon>
        <taxon>Zoopagomycetes</taxon>
        <taxon>Zoopagales</taxon>
        <taxon>Sigmoideomycetaceae</taxon>
        <taxon>Thamnocephalis</taxon>
    </lineage>
</organism>
<sequence>MLRGLLPTTTRATRCLPAYRVLARGFAAGAAPPVTLALHNGESAQFSHVWLRDHCPCPACVHPSHRQKMHSTGAIPLDVRPERVEIVHNTADSSSEVLEVVWSKDLATRAGQHTSRYPLSMLRQAPNATHWRRNDWLEEPLFWRADQVDFKQLWVDYNGVAQSTPGNGATDGLRRALHLLARYGLCFLRNVPTELTKVETVASHFGPVRETFYGRSWDVRSVPQAKNIAYTDVDLDLHMDLLYFESPPGLQLLHCLANSVTGGSSVFADSYRAALELRQRSPEDFEVLRSVPVTFHYKNDGHHMKFRRPTIIAADDDATFSAPGTIGHLAQNSPLMVNYAPPFQGALEVADVQTQRAFYRAFVHFESILMDPAMRIEYTLQEGECVIFANRRVLHGRRAFDASSGHRHLRGTYVDLDAFQDRHRVAFA</sequence>
<proteinExistence type="inferred from homology"/>
<dbReference type="EMBL" id="KZ992707">
    <property type="protein sequence ID" value="RKP07520.1"/>
    <property type="molecule type" value="Genomic_DNA"/>
</dbReference>
<protein>
    <submittedName>
        <fullName evidence="9">Taurine catabolism dioxygenase TauD, TfdA family-domain-containing protein</fullName>
    </submittedName>
</protein>
<dbReference type="InterPro" id="IPR010376">
    <property type="entry name" value="GBBH-like_N"/>
</dbReference>
<dbReference type="CDD" id="cd00250">
    <property type="entry name" value="CAS_like"/>
    <property type="match status" value="1"/>
</dbReference>
<dbReference type="InterPro" id="IPR003819">
    <property type="entry name" value="TauD/TfdA-like"/>
</dbReference>
<dbReference type="PANTHER" id="PTHR10696">
    <property type="entry name" value="GAMMA-BUTYROBETAINE HYDROXYLASE-RELATED"/>
    <property type="match status" value="1"/>
</dbReference>
<dbReference type="STRING" id="78915.A0A4P9XQF9"/>
<evidence type="ECO:0000313" key="9">
    <source>
        <dbReference type="EMBL" id="RKP07520.1"/>
    </source>
</evidence>
<evidence type="ECO:0000256" key="6">
    <source>
        <dbReference type="ARBA" id="ARBA00023004"/>
    </source>
</evidence>
<feature type="domain" description="Gamma-butyrobetaine hydroxylase-like N-terminal" evidence="8">
    <location>
        <begin position="36"/>
        <end position="105"/>
    </location>
</feature>
<dbReference type="AlphaFoldDB" id="A0A4P9XQF9"/>
<dbReference type="Pfam" id="PF02668">
    <property type="entry name" value="TauD"/>
    <property type="match status" value="1"/>
</dbReference>
<evidence type="ECO:0000259" key="8">
    <source>
        <dbReference type="Pfam" id="PF06155"/>
    </source>
</evidence>
<dbReference type="GO" id="GO:0046872">
    <property type="term" value="F:metal ion binding"/>
    <property type="evidence" value="ECO:0007669"/>
    <property type="project" value="UniProtKB-KW"/>
</dbReference>
<keyword evidence="5" id="KW-0560">Oxidoreductase</keyword>
<evidence type="ECO:0000256" key="1">
    <source>
        <dbReference type="ARBA" id="ARBA00001954"/>
    </source>
</evidence>
<dbReference type="Gene3D" id="3.60.130.10">
    <property type="entry name" value="Clavaminate synthase-like"/>
    <property type="match status" value="1"/>
</dbReference>
<keyword evidence="4 9" id="KW-0223">Dioxygenase</keyword>
<dbReference type="Proteomes" id="UP000271241">
    <property type="component" value="Unassembled WGS sequence"/>
</dbReference>
<dbReference type="SUPFAM" id="SSF51197">
    <property type="entry name" value="Clavaminate synthase-like"/>
    <property type="match status" value="1"/>
</dbReference>
<comment type="cofactor">
    <cofactor evidence="1">
        <name>Fe(2+)</name>
        <dbReference type="ChEBI" id="CHEBI:29033"/>
    </cofactor>
</comment>
<keyword evidence="6" id="KW-0408">Iron</keyword>
<evidence type="ECO:0000256" key="3">
    <source>
        <dbReference type="ARBA" id="ARBA00022723"/>
    </source>
</evidence>
<dbReference type="Gene3D" id="3.30.2020.30">
    <property type="match status" value="1"/>
</dbReference>
<dbReference type="OrthoDB" id="406634at2759"/>
<evidence type="ECO:0000313" key="10">
    <source>
        <dbReference type="Proteomes" id="UP000271241"/>
    </source>
</evidence>
<dbReference type="GO" id="GO:0016706">
    <property type="term" value="F:2-oxoglutarate-dependent dioxygenase activity"/>
    <property type="evidence" value="ECO:0007669"/>
    <property type="project" value="UniProtKB-ARBA"/>
</dbReference>
<evidence type="ECO:0000256" key="5">
    <source>
        <dbReference type="ARBA" id="ARBA00023002"/>
    </source>
</evidence>
<dbReference type="GO" id="GO:0005739">
    <property type="term" value="C:mitochondrion"/>
    <property type="evidence" value="ECO:0007669"/>
    <property type="project" value="TreeGrafter"/>
</dbReference>
<gene>
    <name evidence="9" type="ORF">THASP1DRAFT_34883</name>
</gene>
<dbReference type="GO" id="GO:0045329">
    <property type="term" value="P:carnitine biosynthetic process"/>
    <property type="evidence" value="ECO:0007669"/>
    <property type="project" value="TreeGrafter"/>
</dbReference>
<dbReference type="InterPro" id="IPR042098">
    <property type="entry name" value="TauD-like_sf"/>
</dbReference>
<reference evidence="10" key="1">
    <citation type="journal article" date="2018" name="Nat. Microbiol.">
        <title>Leveraging single-cell genomics to expand the fungal tree of life.</title>
        <authorList>
            <person name="Ahrendt S.R."/>
            <person name="Quandt C.A."/>
            <person name="Ciobanu D."/>
            <person name="Clum A."/>
            <person name="Salamov A."/>
            <person name="Andreopoulos B."/>
            <person name="Cheng J.F."/>
            <person name="Woyke T."/>
            <person name="Pelin A."/>
            <person name="Henrissat B."/>
            <person name="Reynolds N.K."/>
            <person name="Benny G.L."/>
            <person name="Smith M.E."/>
            <person name="James T.Y."/>
            <person name="Grigoriev I.V."/>
        </authorList>
    </citation>
    <scope>NUCLEOTIDE SEQUENCE [LARGE SCALE GENOMIC DNA]</scope>
    <source>
        <strain evidence="10">RSA 1356</strain>
    </source>
</reference>
<dbReference type="PANTHER" id="PTHR10696:SF25">
    <property type="entry name" value="OXIDOREDUCTASE AIM17-RELATED"/>
    <property type="match status" value="1"/>
</dbReference>
<dbReference type="Pfam" id="PF06155">
    <property type="entry name" value="GBBH-like_N"/>
    <property type="match status" value="1"/>
</dbReference>
<dbReference type="InterPro" id="IPR038492">
    <property type="entry name" value="GBBH-like_N_sf"/>
</dbReference>
<evidence type="ECO:0000259" key="7">
    <source>
        <dbReference type="Pfam" id="PF02668"/>
    </source>
</evidence>
<feature type="domain" description="TauD/TfdA-like" evidence="7">
    <location>
        <begin position="173"/>
        <end position="413"/>
    </location>
</feature>
<keyword evidence="3" id="KW-0479">Metal-binding</keyword>
<accession>A0A4P9XQF9</accession>
<evidence type="ECO:0000256" key="4">
    <source>
        <dbReference type="ARBA" id="ARBA00022964"/>
    </source>
</evidence>